<feature type="compositionally biased region" description="Low complexity" evidence="1">
    <location>
        <begin position="35"/>
        <end position="53"/>
    </location>
</feature>
<feature type="compositionally biased region" description="Low complexity" evidence="1">
    <location>
        <begin position="321"/>
        <end position="338"/>
    </location>
</feature>
<feature type="region of interest" description="Disordered" evidence="1">
    <location>
        <begin position="937"/>
        <end position="1051"/>
    </location>
</feature>
<feature type="compositionally biased region" description="Basic and acidic residues" evidence="1">
    <location>
        <begin position="123"/>
        <end position="137"/>
    </location>
</feature>
<evidence type="ECO:0000259" key="4">
    <source>
        <dbReference type="PROSITE" id="PS51294"/>
    </source>
</evidence>
<dbReference type="InterPro" id="IPR017930">
    <property type="entry name" value="Myb_dom"/>
</dbReference>
<accession>A0A077W8B2</accession>
<feature type="compositionally biased region" description="Pro residues" evidence="1">
    <location>
        <begin position="1317"/>
        <end position="1333"/>
    </location>
</feature>
<dbReference type="OrthoDB" id="10258692at2759"/>
<dbReference type="InterPro" id="IPR051571">
    <property type="entry name" value="N-CoR_corepressor"/>
</dbReference>
<feature type="region of interest" description="Disordered" evidence="1">
    <location>
        <begin position="1127"/>
        <end position="1175"/>
    </location>
</feature>
<evidence type="ECO:0000313" key="5">
    <source>
        <dbReference type="EMBL" id="CDS03030.1"/>
    </source>
</evidence>
<dbReference type="PANTHER" id="PTHR13992">
    <property type="entry name" value="NUCLEAR RECEPTOR CO-REPRESSOR RELATED NCOR"/>
    <property type="match status" value="1"/>
</dbReference>
<feature type="compositionally biased region" description="Pro residues" evidence="1">
    <location>
        <begin position="99"/>
        <end position="110"/>
    </location>
</feature>
<dbReference type="InterPro" id="IPR009057">
    <property type="entry name" value="Homeodomain-like_sf"/>
</dbReference>
<feature type="compositionally biased region" description="Low complexity" evidence="1">
    <location>
        <begin position="1"/>
        <end position="11"/>
    </location>
</feature>
<dbReference type="GO" id="GO:0034967">
    <property type="term" value="C:Set3 complex"/>
    <property type="evidence" value="ECO:0007669"/>
    <property type="project" value="TreeGrafter"/>
</dbReference>
<dbReference type="InterPro" id="IPR001005">
    <property type="entry name" value="SANT/Myb"/>
</dbReference>
<feature type="compositionally biased region" description="Low complexity" evidence="1">
    <location>
        <begin position="1396"/>
        <end position="1409"/>
    </location>
</feature>
<feature type="compositionally biased region" description="Basic and acidic residues" evidence="1">
    <location>
        <begin position="255"/>
        <end position="267"/>
    </location>
</feature>
<dbReference type="EMBL" id="LK023313">
    <property type="protein sequence ID" value="CDS03030.1"/>
    <property type="molecule type" value="Genomic_DNA"/>
</dbReference>
<dbReference type="InterPro" id="IPR017884">
    <property type="entry name" value="SANT_dom"/>
</dbReference>
<organism evidence="5">
    <name type="scientific">Lichtheimia ramosa</name>
    <dbReference type="NCBI Taxonomy" id="688394"/>
    <lineage>
        <taxon>Eukaryota</taxon>
        <taxon>Fungi</taxon>
        <taxon>Fungi incertae sedis</taxon>
        <taxon>Mucoromycota</taxon>
        <taxon>Mucoromycotina</taxon>
        <taxon>Mucoromycetes</taxon>
        <taxon>Mucorales</taxon>
        <taxon>Lichtheimiaceae</taxon>
        <taxon>Lichtheimia</taxon>
    </lineage>
</organism>
<feature type="compositionally biased region" description="Basic and acidic residues" evidence="1">
    <location>
        <begin position="310"/>
        <end position="320"/>
    </location>
</feature>
<name>A0A077W8B2_9FUNG</name>
<feature type="compositionally biased region" description="Polar residues" evidence="1">
    <location>
        <begin position="1145"/>
        <end position="1155"/>
    </location>
</feature>
<feature type="compositionally biased region" description="Acidic residues" evidence="1">
    <location>
        <begin position="366"/>
        <end position="383"/>
    </location>
</feature>
<dbReference type="Gene3D" id="1.20.58.1880">
    <property type="match status" value="2"/>
</dbReference>
<dbReference type="PROSITE" id="PS51294">
    <property type="entry name" value="HTH_MYB"/>
    <property type="match status" value="1"/>
</dbReference>
<feature type="compositionally biased region" description="Polar residues" evidence="1">
    <location>
        <begin position="1302"/>
        <end position="1312"/>
    </location>
</feature>
<dbReference type="SMART" id="SM00717">
    <property type="entry name" value="SANT"/>
    <property type="match status" value="3"/>
</dbReference>
<feature type="domain" description="Myb-like" evidence="2">
    <location>
        <begin position="1212"/>
        <end position="1254"/>
    </location>
</feature>
<feature type="compositionally biased region" description="Polar residues" evidence="1">
    <location>
        <begin position="1432"/>
        <end position="1445"/>
    </location>
</feature>
<feature type="domain" description="HTH myb-type" evidence="4">
    <location>
        <begin position="1212"/>
        <end position="1258"/>
    </location>
</feature>
<feature type="domain" description="SANT" evidence="3">
    <location>
        <begin position="1044"/>
        <end position="1095"/>
    </location>
</feature>
<protein>
    <recommendedName>
        <fullName evidence="6">SANT domain-containing protein</fullName>
    </recommendedName>
</protein>
<reference evidence="5" key="1">
    <citation type="journal article" date="2014" name="Genome Announc.">
        <title>De novo whole-genome sequence and genome annotation of Lichtheimia ramosa.</title>
        <authorList>
            <person name="Linde J."/>
            <person name="Schwartze V."/>
            <person name="Binder U."/>
            <person name="Lass-Florl C."/>
            <person name="Voigt K."/>
            <person name="Horn F."/>
        </authorList>
    </citation>
    <scope>NUCLEOTIDE SEQUENCE</scope>
    <source>
        <strain evidence="5">JMRC FSU:6197</strain>
    </source>
</reference>
<gene>
    <name evidence="5" type="ORF">LRAMOSA00432</name>
</gene>
<dbReference type="PANTHER" id="PTHR13992:SF39">
    <property type="entry name" value="SMRTER, ISOFORM G"/>
    <property type="match status" value="1"/>
</dbReference>
<dbReference type="GO" id="GO:0006357">
    <property type="term" value="P:regulation of transcription by RNA polymerase II"/>
    <property type="evidence" value="ECO:0007669"/>
    <property type="project" value="TreeGrafter"/>
</dbReference>
<dbReference type="CDD" id="cd00167">
    <property type="entry name" value="SANT"/>
    <property type="match status" value="3"/>
</dbReference>
<feature type="compositionally biased region" description="Basic residues" evidence="1">
    <location>
        <begin position="12"/>
        <end position="22"/>
    </location>
</feature>
<feature type="region of interest" description="Disordered" evidence="1">
    <location>
        <begin position="1266"/>
        <end position="1445"/>
    </location>
</feature>
<dbReference type="PROSITE" id="PS50090">
    <property type="entry name" value="MYB_LIKE"/>
    <property type="match status" value="1"/>
</dbReference>
<dbReference type="Pfam" id="PF00249">
    <property type="entry name" value="Myb_DNA-binding"/>
    <property type="match status" value="3"/>
</dbReference>
<feature type="compositionally biased region" description="Basic and acidic residues" evidence="1">
    <location>
        <begin position="339"/>
        <end position="357"/>
    </location>
</feature>
<feature type="compositionally biased region" description="Polar residues" evidence="1">
    <location>
        <begin position="1280"/>
        <end position="1291"/>
    </location>
</feature>
<feature type="region of interest" description="Disordered" evidence="1">
    <location>
        <begin position="1"/>
        <end position="481"/>
    </location>
</feature>
<feature type="compositionally biased region" description="Basic and acidic residues" evidence="1">
    <location>
        <begin position="437"/>
        <end position="454"/>
    </location>
</feature>
<evidence type="ECO:0000259" key="3">
    <source>
        <dbReference type="PROSITE" id="PS51293"/>
    </source>
</evidence>
<proteinExistence type="predicted"/>
<dbReference type="PROSITE" id="PS51293">
    <property type="entry name" value="SANT"/>
    <property type="match status" value="3"/>
</dbReference>
<sequence>MSVAGSTSSRGTHSRSRSRSRSRSPPLYNDSRNGPPRYSSRYDSYSYRPSRAPNALDDYRDFRERDRDRPSIGLREDRYIPRSRDRDMRYSRYYRDDMPPPPSHYPPPSLLPSREYSKSTPSMRREASPDRISKDIKSASSVGTASKEIKDDSRMPSNGSDSYTPPSSRYTEWRDRDRDRERRYRDDDHRWRDNYMMRYDSSGYGGSSSSNTSSGGGPPPPSYGPPFGGDSYRPDRDNRDRGIPSSPASTSGLYYDRDRLDDRDFYRHSTRNTMDSDRYRSRSSRPWAPINNIPNPSNSAFPSTATSGFKARERDREIRSPRNGSSPTTTTPPWATSRSSREDSRLDIRQDQQEKRPMSATTQMSVDDEKEPGETSETDDIPEDIVMSTTTTTTIDTTTSRDIQSSAVESSAVEQSTQPNLTADIPPSQFEPILDDQPMRKDDTDTENNVKVEPEETTTTTATTTERDSAEAATMGKEMTQQEIVERIGQIEDDIAMFEEMLVEISKRDNESKKDIVTVAPLSSIKENAMPYSSSTSEEQKEKDEQEVAKQQALEIINRDGQGQGITDIENMELKASPIMRKRPQLLINQVRTNDEEDDLLCEKLLKENQSVAKANSVMIGGWQGKPDDPDTWDDEEKWCKPLYPRIDEYPCFQENIKRFEEIRTSLAASLASRQKDLEQKGRRLKREYKRHYETWKSKNLALDRIHDQKRRVPDRGSLYRSRRRVEEEPDDFDDGVIFSGDPFEGLRFGTDGTSGYSGGPNKGAWTSDAARSEAELLEIIQSLESADMRNPELRAAKTTATIPDMILDAKERLRTFDDRRGLVTDPLTYYHTGHDTGDTWSQQEMTAFMEGYMQYPKQFEKIAAAVGTKSAPQCVLFYYRKKTKIDFKALVSKGRRGKAGRKRDRLAEAVRRASSNAAYSTRKAKSKGSALMADIGEAQVSRKAKQKETERKTKDTRELMDPNAYLEGVQERRRGKRSVIPASQLSTDDIDKARGSTAADKRRNARRKGRSPKATSTSSTGEAEEMYMDEATSTETTSERAVAPTARWTEKDKEAAVDGFKRHGRDFVRVASLVGTKTEDQCRNFYHNYKRKFGPNAFNEESETKSEFNTEEEDAAATLMGLHRMGTTSEQASPSPPPTAHVRTLSSQTETQKQSRATTTTGRRRRARTSSGKVVDSEMMEEWMEAEFSGRGMRKTVSDTTTKRPAYSSYWSVSERSDFVRYLEQYGRDWKKVAEALGSKTATQVRNFYMNNNEKMHLDQVIQRHQLAKQRQRPGLPYPSTSEPLPSAMQTHPAGYYTSPIAGQSPSHLQTSGSPPVVPPPGMIHSYGPPPTATTSAPSMYVPPSSSASSSSHVTASSFSPIHHHHSSPQPITFNSAYSSMSPHSHQHPPPPPSSSSTAQQQEQEQPSRTVSPSASVTRVADLLNRDETNDTSSQKQNWESWFS</sequence>
<feature type="compositionally biased region" description="Low complexity" evidence="1">
    <location>
        <begin position="1334"/>
        <end position="1362"/>
    </location>
</feature>
<feature type="compositionally biased region" description="Basic and acidic residues" evidence="1">
    <location>
        <begin position="990"/>
        <end position="1003"/>
    </location>
</feature>
<evidence type="ECO:0000259" key="2">
    <source>
        <dbReference type="PROSITE" id="PS50090"/>
    </source>
</evidence>
<feature type="compositionally biased region" description="Low complexity" evidence="1">
    <location>
        <begin position="284"/>
        <end position="303"/>
    </location>
</feature>
<evidence type="ECO:0000256" key="1">
    <source>
        <dbReference type="SAM" id="MobiDB-lite"/>
    </source>
</evidence>
<dbReference type="Gene3D" id="1.10.10.60">
    <property type="entry name" value="Homeodomain-like"/>
    <property type="match status" value="1"/>
</dbReference>
<feature type="compositionally biased region" description="Basic and acidic residues" evidence="1">
    <location>
        <begin position="57"/>
        <end position="98"/>
    </location>
</feature>
<dbReference type="SUPFAM" id="SSF46689">
    <property type="entry name" value="Homeodomain-like"/>
    <property type="match status" value="3"/>
</dbReference>
<feature type="domain" description="SANT" evidence="3">
    <location>
        <begin position="1207"/>
        <end position="1258"/>
    </location>
</feature>
<feature type="compositionally biased region" description="Low complexity" evidence="1">
    <location>
        <begin position="389"/>
        <end position="416"/>
    </location>
</feature>
<feature type="compositionally biased region" description="Basic and acidic residues" evidence="1">
    <location>
        <begin position="171"/>
        <end position="195"/>
    </location>
</feature>
<feature type="domain" description="SANT" evidence="3">
    <location>
        <begin position="836"/>
        <end position="887"/>
    </location>
</feature>
<feature type="compositionally biased region" description="Polar residues" evidence="1">
    <location>
        <begin position="155"/>
        <end position="168"/>
    </location>
</feature>
<feature type="compositionally biased region" description="Basic and acidic residues" evidence="1">
    <location>
        <begin position="232"/>
        <end position="242"/>
    </location>
</feature>
<feature type="compositionally biased region" description="Basic and acidic residues" evidence="1">
    <location>
        <begin position="947"/>
        <end position="961"/>
    </location>
</feature>
<evidence type="ECO:0008006" key="6">
    <source>
        <dbReference type="Google" id="ProtNLM"/>
    </source>
</evidence>